<sequence length="318" mass="34673">MIWLTWRQHRAQILVTGGLLAALGLLLLGSAVEARLYVAGHAPPGCPGRAAACWDLALALSERYDAVYTLFGWMPLMAPALVGVFWGAPLLGREYERGTQKLAWTQAVSVRRWMLVKLGVLGGLVSAGGLLLSAMVALWRPVLQREDWFGNIGVFNMVGVAPAAWWLYAFAMGVAGGALFRRTLPAMALVVAGIALTMPGLFRLSEHYAEPVRTVQSGSTVLNADDARVVGWAWIAPSGTELPSPPTGVCAHRPDTGRSGRNQEAYERCLFGKGYRYAIYHHPATRFWRFQWTEAAILAVGSVAFAGTAVRRTLRRRV</sequence>
<feature type="transmembrane region" description="Helical" evidence="1">
    <location>
        <begin position="290"/>
        <end position="310"/>
    </location>
</feature>
<keyword evidence="3" id="KW-1185">Reference proteome</keyword>
<accession>A0A7Y6I3H2</accession>
<evidence type="ECO:0000313" key="2">
    <source>
        <dbReference type="EMBL" id="NUW30851.1"/>
    </source>
</evidence>
<feature type="transmembrane region" description="Helical" evidence="1">
    <location>
        <begin position="183"/>
        <end position="202"/>
    </location>
</feature>
<proteinExistence type="predicted"/>
<dbReference type="EMBL" id="JABWGN010000002">
    <property type="protein sequence ID" value="NUW30851.1"/>
    <property type="molecule type" value="Genomic_DNA"/>
</dbReference>
<keyword evidence="1" id="KW-0472">Membrane</keyword>
<feature type="transmembrane region" description="Helical" evidence="1">
    <location>
        <begin position="113"/>
        <end position="136"/>
    </location>
</feature>
<dbReference type="RefSeq" id="WP_175588295.1">
    <property type="nucleotide sequence ID" value="NZ_JABWGN010000002.1"/>
</dbReference>
<evidence type="ECO:0000313" key="3">
    <source>
        <dbReference type="Proteomes" id="UP000586042"/>
    </source>
</evidence>
<reference evidence="2 3" key="1">
    <citation type="submission" date="2020-06" db="EMBL/GenBank/DDBJ databases">
        <title>Nonomuraea sp. SMC257, a novel actinomycete isolated from soil.</title>
        <authorList>
            <person name="Chanama M."/>
        </authorList>
    </citation>
    <scope>NUCLEOTIDE SEQUENCE [LARGE SCALE GENOMIC DNA]</scope>
    <source>
        <strain evidence="2 3">SMC257</strain>
    </source>
</reference>
<evidence type="ECO:0000256" key="1">
    <source>
        <dbReference type="SAM" id="Phobius"/>
    </source>
</evidence>
<protein>
    <submittedName>
        <fullName evidence="2">ABC transporter permease</fullName>
    </submittedName>
</protein>
<feature type="transmembrane region" description="Helical" evidence="1">
    <location>
        <begin position="70"/>
        <end position="92"/>
    </location>
</feature>
<feature type="transmembrane region" description="Helical" evidence="1">
    <location>
        <begin position="148"/>
        <end position="171"/>
    </location>
</feature>
<dbReference type="Proteomes" id="UP000586042">
    <property type="component" value="Unassembled WGS sequence"/>
</dbReference>
<name>A0A7Y6I3H2_9ACTN</name>
<comment type="caution">
    <text evidence="2">The sequence shown here is derived from an EMBL/GenBank/DDBJ whole genome shotgun (WGS) entry which is preliminary data.</text>
</comment>
<keyword evidence="1" id="KW-0812">Transmembrane</keyword>
<gene>
    <name evidence="2" type="ORF">HTZ77_05385</name>
</gene>
<dbReference type="AlphaFoldDB" id="A0A7Y6I3H2"/>
<organism evidence="2 3">
    <name type="scientific">Nonomuraea montanisoli</name>
    <dbReference type="NCBI Taxonomy" id="2741721"/>
    <lineage>
        <taxon>Bacteria</taxon>
        <taxon>Bacillati</taxon>
        <taxon>Actinomycetota</taxon>
        <taxon>Actinomycetes</taxon>
        <taxon>Streptosporangiales</taxon>
        <taxon>Streptosporangiaceae</taxon>
        <taxon>Nonomuraea</taxon>
    </lineage>
</organism>
<keyword evidence="1" id="KW-1133">Transmembrane helix</keyword>